<dbReference type="OrthoDB" id="9807827at2"/>
<reference evidence="6 7" key="1">
    <citation type="submission" date="2019-02" db="EMBL/GenBank/DDBJ databases">
        <title>Deep-cultivation of Planctomycetes and their phenomic and genomic characterization uncovers novel biology.</title>
        <authorList>
            <person name="Wiegand S."/>
            <person name="Jogler M."/>
            <person name="Boedeker C."/>
            <person name="Pinto D."/>
            <person name="Vollmers J."/>
            <person name="Rivas-Marin E."/>
            <person name="Kohn T."/>
            <person name="Peeters S.H."/>
            <person name="Heuer A."/>
            <person name="Rast P."/>
            <person name="Oberbeckmann S."/>
            <person name="Bunk B."/>
            <person name="Jeske O."/>
            <person name="Meyerdierks A."/>
            <person name="Storesund J.E."/>
            <person name="Kallscheuer N."/>
            <person name="Luecker S."/>
            <person name="Lage O.M."/>
            <person name="Pohl T."/>
            <person name="Merkel B.J."/>
            <person name="Hornburger P."/>
            <person name="Mueller R.-W."/>
            <person name="Bruemmer F."/>
            <person name="Labrenz M."/>
            <person name="Spormann A.M."/>
            <person name="Op den Camp H."/>
            <person name="Overmann J."/>
            <person name="Amann R."/>
            <person name="Jetten M.S.M."/>
            <person name="Mascher T."/>
            <person name="Medema M.H."/>
            <person name="Devos D.P."/>
            <person name="Kaster A.-K."/>
            <person name="Ovreas L."/>
            <person name="Rohde M."/>
            <person name="Galperin M.Y."/>
            <person name="Jogler C."/>
        </authorList>
    </citation>
    <scope>NUCLEOTIDE SEQUENCE [LARGE SCALE GENOMIC DNA]</scope>
    <source>
        <strain evidence="6 7">Pan44</strain>
    </source>
</reference>
<dbReference type="Gene3D" id="3.40.50.300">
    <property type="entry name" value="P-loop containing nucleotide triphosphate hydrolases"/>
    <property type="match status" value="1"/>
</dbReference>
<dbReference type="InterPro" id="IPR002197">
    <property type="entry name" value="HTH_Fis"/>
</dbReference>
<dbReference type="RefSeq" id="WP_145028237.1">
    <property type="nucleotide sequence ID" value="NZ_CP036271.1"/>
</dbReference>
<dbReference type="InParanoid" id="A0A517SAS0"/>
<evidence type="ECO:0000313" key="6">
    <source>
        <dbReference type="EMBL" id="QDT53213.1"/>
    </source>
</evidence>
<dbReference type="Pfam" id="PF25601">
    <property type="entry name" value="AAA_lid_14"/>
    <property type="match status" value="1"/>
</dbReference>
<dbReference type="GO" id="GO:0005524">
    <property type="term" value="F:ATP binding"/>
    <property type="evidence" value="ECO:0007669"/>
    <property type="project" value="UniProtKB-KW"/>
</dbReference>
<protein>
    <submittedName>
        <fullName evidence="6">Nif-specific regulatory protein</fullName>
    </submittedName>
</protein>
<evidence type="ECO:0000259" key="5">
    <source>
        <dbReference type="PROSITE" id="PS50045"/>
    </source>
</evidence>
<dbReference type="EMBL" id="CP036271">
    <property type="protein sequence ID" value="QDT53213.1"/>
    <property type="molecule type" value="Genomic_DNA"/>
</dbReference>
<dbReference type="Pfam" id="PF02954">
    <property type="entry name" value="HTH_8"/>
    <property type="match status" value="1"/>
</dbReference>
<gene>
    <name evidence="6" type="primary">nifA</name>
    <name evidence="6" type="ORF">Pan44_12290</name>
</gene>
<dbReference type="InterPro" id="IPR003593">
    <property type="entry name" value="AAA+_ATPase"/>
</dbReference>
<dbReference type="PANTHER" id="PTHR32071">
    <property type="entry name" value="TRANSCRIPTIONAL REGULATORY PROTEIN"/>
    <property type="match status" value="1"/>
</dbReference>
<keyword evidence="7" id="KW-1185">Reference proteome</keyword>
<dbReference type="InterPro" id="IPR058031">
    <property type="entry name" value="AAA_lid_NorR"/>
</dbReference>
<keyword evidence="3" id="KW-0805">Transcription regulation</keyword>
<dbReference type="GO" id="GO:0006355">
    <property type="term" value="P:regulation of DNA-templated transcription"/>
    <property type="evidence" value="ECO:0007669"/>
    <property type="project" value="InterPro"/>
</dbReference>
<evidence type="ECO:0000256" key="1">
    <source>
        <dbReference type="ARBA" id="ARBA00022741"/>
    </source>
</evidence>
<dbReference type="InterPro" id="IPR009057">
    <property type="entry name" value="Homeodomain-like_sf"/>
</dbReference>
<dbReference type="AlphaFoldDB" id="A0A517SAS0"/>
<evidence type="ECO:0000256" key="4">
    <source>
        <dbReference type="ARBA" id="ARBA00023163"/>
    </source>
</evidence>
<dbReference type="SMART" id="SM00382">
    <property type="entry name" value="AAA"/>
    <property type="match status" value="1"/>
</dbReference>
<dbReference type="Pfam" id="PF00158">
    <property type="entry name" value="Sigma54_activat"/>
    <property type="match status" value="1"/>
</dbReference>
<dbReference type="CDD" id="cd00009">
    <property type="entry name" value="AAA"/>
    <property type="match status" value="1"/>
</dbReference>
<dbReference type="PRINTS" id="PR01590">
    <property type="entry name" value="HTHFIS"/>
</dbReference>
<dbReference type="KEGG" id="ccos:Pan44_12290"/>
<keyword evidence="4" id="KW-0804">Transcription</keyword>
<dbReference type="PROSITE" id="PS50045">
    <property type="entry name" value="SIGMA54_INTERACT_4"/>
    <property type="match status" value="1"/>
</dbReference>
<dbReference type="FunFam" id="3.40.50.300:FF:000006">
    <property type="entry name" value="DNA-binding transcriptional regulator NtrC"/>
    <property type="match status" value="1"/>
</dbReference>
<dbReference type="GO" id="GO:0043565">
    <property type="term" value="F:sequence-specific DNA binding"/>
    <property type="evidence" value="ECO:0007669"/>
    <property type="project" value="InterPro"/>
</dbReference>
<evidence type="ECO:0000313" key="7">
    <source>
        <dbReference type="Proteomes" id="UP000315700"/>
    </source>
</evidence>
<evidence type="ECO:0000256" key="2">
    <source>
        <dbReference type="ARBA" id="ARBA00022840"/>
    </source>
</evidence>
<dbReference type="Gene3D" id="1.10.10.60">
    <property type="entry name" value="Homeodomain-like"/>
    <property type="match status" value="1"/>
</dbReference>
<accession>A0A517SAS0</accession>
<organism evidence="6 7">
    <name type="scientific">Caulifigura coniformis</name>
    <dbReference type="NCBI Taxonomy" id="2527983"/>
    <lineage>
        <taxon>Bacteria</taxon>
        <taxon>Pseudomonadati</taxon>
        <taxon>Planctomycetota</taxon>
        <taxon>Planctomycetia</taxon>
        <taxon>Planctomycetales</taxon>
        <taxon>Planctomycetaceae</taxon>
        <taxon>Caulifigura</taxon>
    </lineage>
</organism>
<evidence type="ECO:0000256" key="3">
    <source>
        <dbReference type="ARBA" id="ARBA00023015"/>
    </source>
</evidence>
<dbReference type="Gene3D" id="1.10.8.60">
    <property type="match status" value="1"/>
</dbReference>
<feature type="domain" description="Sigma-54 factor interaction" evidence="5">
    <location>
        <begin position="140"/>
        <end position="369"/>
    </location>
</feature>
<keyword evidence="2" id="KW-0067">ATP-binding</keyword>
<dbReference type="PROSITE" id="PS00688">
    <property type="entry name" value="SIGMA54_INTERACT_3"/>
    <property type="match status" value="1"/>
</dbReference>
<dbReference type="SUPFAM" id="SSF52540">
    <property type="entry name" value="P-loop containing nucleoside triphosphate hydrolases"/>
    <property type="match status" value="1"/>
</dbReference>
<keyword evidence="1" id="KW-0547">Nucleotide-binding</keyword>
<dbReference type="InterPro" id="IPR002078">
    <property type="entry name" value="Sigma_54_int"/>
</dbReference>
<dbReference type="InterPro" id="IPR025662">
    <property type="entry name" value="Sigma_54_int_dom_ATP-bd_1"/>
</dbReference>
<dbReference type="Proteomes" id="UP000315700">
    <property type="component" value="Chromosome"/>
</dbReference>
<proteinExistence type="predicted"/>
<dbReference type="SUPFAM" id="SSF46689">
    <property type="entry name" value="Homeodomain-like"/>
    <property type="match status" value="1"/>
</dbReference>
<dbReference type="PROSITE" id="PS00675">
    <property type="entry name" value="SIGMA54_INTERACT_1"/>
    <property type="match status" value="1"/>
</dbReference>
<name>A0A517SAS0_9PLAN</name>
<dbReference type="InterPro" id="IPR027417">
    <property type="entry name" value="P-loop_NTPase"/>
</dbReference>
<sequence>MIPPTVLLVTPDSDLAATLTLELGEACEPVIVTDVGGLPEDRGDDRVAAVVLDVRQSPHGGHAIDRLLGELTAEIPEGKVILLADLFCPEVIERRAATNGMPLVRTGPQALGALISHIVARLPKPEVPAAPPLNSIADGFETSSPQVRRMLDDLFIAAGHDVTILLIGETGSGKTYLSNLIHSSSPRASEPFLHVACGALPRELIESELFGHVKGAFTSAHADKEGKFLAAGRGTVLLDEIDVLGPEQQVKLLRVIETGEFEPVGSNRTYRSQARLVVASNLELQPLVEQGKFRPDLYYRLNMLKFDVPALRKRKVDVIPLARKFITRFQQKHGISIRHVDDSMLDALVDYPWPGNVRELEHVIQRAVIYCREGVLTAEHLPPHILAGQFGPGNDPSVQLGGRGLGREPSLGRQVAVTEREIIEQTLFKNNNSRTITARELGISRVTLYNKMKKYNMMQ</sequence>
<dbReference type="InterPro" id="IPR025944">
    <property type="entry name" value="Sigma_54_int_dom_CS"/>
</dbReference>